<protein>
    <submittedName>
        <fullName evidence="1">Uncharacterized protein</fullName>
    </submittedName>
</protein>
<proteinExistence type="predicted"/>
<evidence type="ECO:0000313" key="1">
    <source>
        <dbReference type="EMBL" id="MQT03885.1"/>
    </source>
</evidence>
<name>A0A646KNR4_STRJU</name>
<comment type="caution">
    <text evidence="1">The sequence shown here is derived from an EMBL/GenBank/DDBJ whole genome shotgun (WGS) entry which is preliminary data.</text>
</comment>
<organism evidence="1 2">
    <name type="scientific">Streptomyces jumonjinensis</name>
    <dbReference type="NCBI Taxonomy" id="1945"/>
    <lineage>
        <taxon>Bacteria</taxon>
        <taxon>Bacillati</taxon>
        <taxon>Actinomycetota</taxon>
        <taxon>Actinomycetes</taxon>
        <taxon>Kitasatosporales</taxon>
        <taxon>Streptomycetaceae</taxon>
        <taxon>Streptomyces</taxon>
    </lineage>
</organism>
<dbReference type="EMBL" id="VCLA01000180">
    <property type="protein sequence ID" value="MQT03885.1"/>
    <property type="molecule type" value="Genomic_DNA"/>
</dbReference>
<evidence type="ECO:0000313" key="2">
    <source>
        <dbReference type="Proteomes" id="UP000419138"/>
    </source>
</evidence>
<gene>
    <name evidence="1" type="ORF">FF041_28055</name>
</gene>
<accession>A0A646KNR4</accession>
<dbReference type="AlphaFoldDB" id="A0A646KNR4"/>
<reference evidence="1 2" key="1">
    <citation type="submission" date="2019-05" db="EMBL/GenBank/DDBJ databases">
        <title>Comparative genomics and metabolomics analyses of clavulanic acid producing Streptomyces species provides insight into specialized metabolism and evolution of beta-lactam biosynthetic gene clusters.</title>
        <authorList>
            <person name="Moore M.A."/>
            <person name="Cruz-Morales P."/>
            <person name="Barona Gomez F."/>
            <person name="Kapil T."/>
        </authorList>
    </citation>
    <scope>NUCLEOTIDE SEQUENCE [LARGE SCALE GENOMIC DNA]</scope>
    <source>
        <strain evidence="1 2">NRRL 5741</strain>
    </source>
</reference>
<keyword evidence="2" id="KW-1185">Reference proteome</keyword>
<dbReference type="Proteomes" id="UP000419138">
    <property type="component" value="Unassembled WGS sequence"/>
</dbReference>
<sequence>MTAHARPPYTDADLRAEAARQHAELAKDPYFMEVGEMMQSAPVAHTVDTSTPVSWRDLLRGTGGDRQYSEAQGCIHDLICTAADTSAWAIALGIDGLEPEEHTLTVGYDPGNGVDTPRVRLHFAFHPDLDHDARTRFVMELSRRVLANL</sequence>
<dbReference type="OrthoDB" id="4223823at2"/>
<dbReference type="RefSeq" id="WP_153525393.1">
    <property type="nucleotide sequence ID" value="NZ_JBEPDZ010000025.1"/>
</dbReference>